<dbReference type="NCBIfam" id="TIGR02595">
    <property type="entry name" value="PEP_CTERM"/>
    <property type="match status" value="1"/>
</dbReference>
<dbReference type="AlphaFoldDB" id="A0A917H890"/>
<keyword evidence="1" id="KW-0732">Signal</keyword>
<feature type="signal peptide" evidence="1">
    <location>
        <begin position="1"/>
        <end position="23"/>
    </location>
</feature>
<reference evidence="3" key="1">
    <citation type="journal article" date="2014" name="Int. J. Syst. Evol. Microbiol.">
        <title>Complete genome sequence of Corynebacterium casei LMG S-19264T (=DSM 44701T), isolated from a smear-ripened cheese.</title>
        <authorList>
            <consortium name="US DOE Joint Genome Institute (JGI-PGF)"/>
            <person name="Walter F."/>
            <person name="Albersmeier A."/>
            <person name="Kalinowski J."/>
            <person name="Ruckert C."/>
        </authorList>
    </citation>
    <scope>NUCLEOTIDE SEQUENCE</scope>
    <source>
        <strain evidence="3">CGMCC 1.12997</strain>
    </source>
</reference>
<comment type="caution">
    <text evidence="3">The sequence shown here is derived from an EMBL/GenBank/DDBJ whole genome shotgun (WGS) entry which is preliminary data.</text>
</comment>
<dbReference type="Pfam" id="PF07589">
    <property type="entry name" value="PEP-CTERM"/>
    <property type="match status" value="1"/>
</dbReference>
<evidence type="ECO:0000256" key="1">
    <source>
        <dbReference type="SAM" id="SignalP"/>
    </source>
</evidence>
<gene>
    <name evidence="3" type="ORF">GCM10011585_09930</name>
</gene>
<dbReference type="EMBL" id="BMGT01000001">
    <property type="protein sequence ID" value="GGG69835.1"/>
    <property type="molecule type" value="Genomic_DNA"/>
</dbReference>
<evidence type="ECO:0000313" key="3">
    <source>
        <dbReference type="EMBL" id="GGG69835.1"/>
    </source>
</evidence>
<keyword evidence="4" id="KW-1185">Reference proteome</keyword>
<dbReference type="RefSeq" id="WP_188552993.1">
    <property type="nucleotide sequence ID" value="NZ_BMGT01000001.1"/>
</dbReference>
<organism evidence="3 4">
    <name type="scientific">Edaphobacter dinghuensis</name>
    <dbReference type="NCBI Taxonomy" id="1560005"/>
    <lineage>
        <taxon>Bacteria</taxon>
        <taxon>Pseudomonadati</taxon>
        <taxon>Acidobacteriota</taxon>
        <taxon>Terriglobia</taxon>
        <taxon>Terriglobales</taxon>
        <taxon>Acidobacteriaceae</taxon>
        <taxon>Edaphobacter</taxon>
    </lineage>
</organism>
<accession>A0A917H890</accession>
<sequence length="236" mass="24062">MRLFSKLSALGAVLVLTTAFASADTIQLGSYGTGTSNMGNGNSALAGSTTVPGFAYNNGFTNFGLASTGTVNLASDGSVWDVAQAHSSWVSYAQTGPSSSPFVNTPNGNYFFTSTFDIGTTATPGDASGYLTVLADDTVTVFLNGHQLNVPTGTSYPHCSNGVPTCIGTATLIDLNSGDFISGVNTLTFQVTQANDADYGLDFSGSVSTVPEPSSLILLGTGLIGSAGALMRKMRS</sequence>
<proteinExistence type="predicted"/>
<dbReference type="Gene3D" id="2.60.120.260">
    <property type="entry name" value="Galactose-binding domain-like"/>
    <property type="match status" value="1"/>
</dbReference>
<dbReference type="InterPro" id="IPR013424">
    <property type="entry name" value="Ice-binding_C"/>
</dbReference>
<reference evidence="3" key="2">
    <citation type="submission" date="2020-09" db="EMBL/GenBank/DDBJ databases">
        <authorList>
            <person name="Sun Q."/>
            <person name="Zhou Y."/>
        </authorList>
    </citation>
    <scope>NUCLEOTIDE SEQUENCE</scope>
    <source>
        <strain evidence="3">CGMCC 1.12997</strain>
    </source>
</reference>
<evidence type="ECO:0000313" key="4">
    <source>
        <dbReference type="Proteomes" id="UP000647241"/>
    </source>
</evidence>
<dbReference type="Proteomes" id="UP000647241">
    <property type="component" value="Unassembled WGS sequence"/>
</dbReference>
<name>A0A917H890_9BACT</name>
<feature type="domain" description="Ice-binding protein C-terminal" evidence="2">
    <location>
        <begin position="209"/>
        <end position="233"/>
    </location>
</feature>
<feature type="chain" id="PRO_5036995853" description="Ice-binding protein C-terminal domain-containing protein" evidence="1">
    <location>
        <begin position="24"/>
        <end position="236"/>
    </location>
</feature>
<evidence type="ECO:0000259" key="2">
    <source>
        <dbReference type="Pfam" id="PF07589"/>
    </source>
</evidence>
<protein>
    <recommendedName>
        <fullName evidence="2">Ice-binding protein C-terminal domain-containing protein</fullName>
    </recommendedName>
</protein>